<dbReference type="SMART" id="SM00256">
    <property type="entry name" value="FBOX"/>
    <property type="match status" value="2"/>
</dbReference>
<dbReference type="EMBL" id="JBCGBO010000006">
    <property type="protein sequence ID" value="KAK9193376.1"/>
    <property type="molecule type" value="Genomic_DNA"/>
</dbReference>
<dbReference type="Proteomes" id="UP001428341">
    <property type="component" value="Unassembled WGS sequence"/>
</dbReference>
<feature type="domain" description="F-box" evidence="1">
    <location>
        <begin position="24"/>
        <end position="71"/>
    </location>
</feature>
<dbReference type="PANTHER" id="PTHR31672">
    <property type="entry name" value="BNACNNG10540D PROTEIN"/>
    <property type="match status" value="1"/>
</dbReference>
<dbReference type="InterPro" id="IPR006527">
    <property type="entry name" value="F-box-assoc_dom_typ1"/>
</dbReference>
<dbReference type="NCBIfam" id="TIGR01640">
    <property type="entry name" value="F_box_assoc_1"/>
    <property type="match status" value="1"/>
</dbReference>
<dbReference type="InterPro" id="IPR017451">
    <property type="entry name" value="F-box-assoc_interact_dom"/>
</dbReference>
<dbReference type="InterPro" id="IPR036047">
    <property type="entry name" value="F-box-like_dom_sf"/>
</dbReference>
<accession>A0AAP0M0S2</accession>
<dbReference type="SUPFAM" id="SSF81383">
    <property type="entry name" value="F-box domain"/>
    <property type="match status" value="2"/>
</dbReference>
<reference evidence="2 3" key="1">
    <citation type="submission" date="2024-05" db="EMBL/GenBank/DDBJ databases">
        <title>Haplotype-resolved chromosome-level genome assembly of Huyou (Citrus changshanensis).</title>
        <authorList>
            <person name="Miao C."/>
            <person name="Chen W."/>
            <person name="Wu Y."/>
            <person name="Wang L."/>
            <person name="Zhao S."/>
            <person name="Grierson D."/>
            <person name="Xu C."/>
            <person name="Chen K."/>
        </authorList>
    </citation>
    <scope>NUCLEOTIDE SEQUENCE [LARGE SCALE GENOMIC DNA]</scope>
    <source>
        <strain evidence="2">01-14</strain>
        <tissue evidence="2">Leaf</tissue>
    </source>
</reference>
<dbReference type="PROSITE" id="PS50181">
    <property type="entry name" value="FBOX"/>
    <property type="match status" value="2"/>
</dbReference>
<gene>
    <name evidence="2" type="ORF">WN944_004073</name>
</gene>
<comment type="caution">
    <text evidence="2">The sequence shown here is derived from an EMBL/GenBank/DDBJ whole genome shotgun (WGS) entry which is preliminary data.</text>
</comment>
<evidence type="ECO:0000313" key="2">
    <source>
        <dbReference type="EMBL" id="KAK9193376.1"/>
    </source>
</evidence>
<name>A0AAP0M0S2_9ROSI</name>
<protein>
    <recommendedName>
        <fullName evidence="1">F-box domain-containing protein</fullName>
    </recommendedName>
</protein>
<dbReference type="InterPro" id="IPR001810">
    <property type="entry name" value="F-box_dom"/>
</dbReference>
<organism evidence="2 3">
    <name type="scientific">Citrus x changshan-huyou</name>
    <dbReference type="NCBI Taxonomy" id="2935761"/>
    <lineage>
        <taxon>Eukaryota</taxon>
        <taxon>Viridiplantae</taxon>
        <taxon>Streptophyta</taxon>
        <taxon>Embryophyta</taxon>
        <taxon>Tracheophyta</taxon>
        <taxon>Spermatophyta</taxon>
        <taxon>Magnoliopsida</taxon>
        <taxon>eudicotyledons</taxon>
        <taxon>Gunneridae</taxon>
        <taxon>Pentapetalae</taxon>
        <taxon>rosids</taxon>
        <taxon>malvids</taxon>
        <taxon>Sapindales</taxon>
        <taxon>Rutaceae</taxon>
        <taxon>Aurantioideae</taxon>
        <taxon>Citrus</taxon>
    </lineage>
</organism>
<proteinExistence type="predicted"/>
<dbReference type="AlphaFoldDB" id="A0AAP0M0S2"/>
<dbReference type="Pfam" id="PF22970">
    <property type="entry name" value="DUF7028"/>
    <property type="match status" value="1"/>
</dbReference>
<feature type="domain" description="F-box" evidence="1">
    <location>
        <begin position="407"/>
        <end position="454"/>
    </location>
</feature>
<dbReference type="PANTHER" id="PTHR31672:SF13">
    <property type="entry name" value="F-BOX PROTEIN CPR30-LIKE"/>
    <property type="match status" value="1"/>
</dbReference>
<dbReference type="Pfam" id="PF00646">
    <property type="entry name" value="F-box"/>
    <property type="match status" value="2"/>
</dbReference>
<keyword evidence="3" id="KW-1185">Reference proteome</keyword>
<dbReference type="Pfam" id="PF07734">
    <property type="entry name" value="FBA_1"/>
    <property type="match status" value="1"/>
</dbReference>
<dbReference type="CDD" id="cd22157">
    <property type="entry name" value="F-box_AtFBW1-like"/>
    <property type="match status" value="1"/>
</dbReference>
<evidence type="ECO:0000259" key="1">
    <source>
        <dbReference type="PROSITE" id="PS50181"/>
    </source>
</evidence>
<dbReference type="InterPro" id="IPR050796">
    <property type="entry name" value="SCF_F-box_component"/>
</dbReference>
<sequence>MGAKNKRQKLNQPSKNYNKSGPIIPDEIIYDILIRVPARDLVSFKRVCKSWKYIISGREFSAAHLKYWKSRFDVILLQGVFPHQDFVALDIRTKTSHRLSLRNLVREDNVIVLDSLDGLILFRVTYSKSQLYVCNPLTQRLKLILRVTPFSPFYAPFRTFYKLVFDSALKKYKVIGFCYQNENPEFALRYCVIELDGDDRQEAQSPVWRNVETRFQHLLKWEFSTVLVNGLLCWLAHNITVSVEERLVYVQALDIVGEEFKEKIKLPCQPGDNYAANCKMFQMENVEGSLCVAIPEDQNELGIWILKDWDEHIWIKKYNICNGQKLGSPFHFSKRFSILFVMDADETEEVKFIVRISGKLGSYSLKGQHQEENSDGSPKFTYRSMRRNYKRRANCIDNRDNGLKPYLPSEITFYILIRVPPRYLVSLKTVCKQWKNMISSREFSEASLRYWRSRQVVTARDRAYAVIVPAKENIDAMKKWIKGEIKGIENSRLVREHLSWCGWTFSRPPKGKYQIPEMKYRSPDGKVYNSLVRACKAQCGVLSTS</sequence>
<dbReference type="InterPro" id="IPR054292">
    <property type="entry name" value="DUF7028"/>
</dbReference>
<evidence type="ECO:0000313" key="3">
    <source>
        <dbReference type="Proteomes" id="UP001428341"/>
    </source>
</evidence>
<dbReference type="Gene3D" id="1.20.1280.50">
    <property type="match status" value="2"/>
</dbReference>